<dbReference type="InterPro" id="IPR011006">
    <property type="entry name" value="CheY-like_superfamily"/>
</dbReference>
<keyword evidence="1 2" id="KW-0597">Phosphoprotein</keyword>
<dbReference type="SUPFAM" id="SSF52172">
    <property type="entry name" value="CheY-like"/>
    <property type="match status" value="1"/>
</dbReference>
<evidence type="ECO:0000313" key="5">
    <source>
        <dbReference type="Proteomes" id="UP001156905"/>
    </source>
</evidence>
<evidence type="ECO:0000256" key="1">
    <source>
        <dbReference type="ARBA" id="ARBA00022553"/>
    </source>
</evidence>
<evidence type="ECO:0000256" key="2">
    <source>
        <dbReference type="PROSITE-ProRule" id="PRU00169"/>
    </source>
</evidence>
<feature type="domain" description="Response regulatory" evidence="3">
    <location>
        <begin position="36"/>
        <end position="150"/>
    </location>
</feature>
<protein>
    <submittedName>
        <fullName evidence="4">Response regulator</fullName>
    </submittedName>
</protein>
<gene>
    <name evidence="4" type="ORF">GCM10007857_75860</name>
</gene>
<evidence type="ECO:0000313" key="4">
    <source>
        <dbReference type="EMBL" id="GLR90870.1"/>
    </source>
</evidence>
<reference evidence="5" key="1">
    <citation type="journal article" date="2019" name="Int. J. Syst. Evol. Microbiol.">
        <title>The Global Catalogue of Microorganisms (GCM) 10K type strain sequencing project: providing services to taxonomists for standard genome sequencing and annotation.</title>
        <authorList>
            <consortium name="The Broad Institute Genomics Platform"/>
            <consortium name="The Broad Institute Genome Sequencing Center for Infectious Disease"/>
            <person name="Wu L."/>
            <person name="Ma J."/>
        </authorList>
    </citation>
    <scope>NUCLEOTIDE SEQUENCE [LARGE SCALE GENOMIC DNA]</scope>
    <source>
        <strain evidence="5">NBRC 102520</strain>
    </source>
</reference>
<accession>A0ABQ6BAZ8</accession>
<dbReference type="EMBL" id="BSOW01000038">
    <property type="protein sequence ID" value="GLR90870.1"/>
    <property type="molecule type" value="Genomic_DNA"/>
</dbReference>
<dbReference type="PANTHER" id="PTHR44591">
    <property type="entry name" value="STRESS RESPONSE REGULATOR PROTEIN 1"/>
    <property type="match status" value="1"/>
</dbReference>
<evidence type="ECO:0000259" key="3">
    <source>
        <dbReference type="PROSITE" id="PS50110"/>
    </source>
</evidence>
<dbReference type="Pfam" id="PF00072">
    <property type="entry name" value="Response_reg"/>
    <property type="match status" value="1"/>
</dbReference>
<dbReference type="InterPro" id="IPR050595">
    <property type="entry name" value="Bact_response_regulator"/>
</dbReference>
<dbReference type="PROSITE" id="PS50110">
    <property type="entry name" value="RESPONSE_REGULATORY"/>
    <property type="match status" value="1"/>
</dbReference>
<dbReference type="InterPro" id="IPR001789">
    <property type="entry name" value="Sig_transdc_resp-reg_receiver"/>
</dbReference>
<feature type="modified residue" description="4-aspartylphosphate" evidence="2">
    <location>
        <position position="85"/>
    </location>
</feature>
<comment type="caution">
    <text evidence="4">The sequence shown here is derived from an EMBL/GenBank/DDBJ whole genome shotgun (WGS) entry which is preliminary data.</text>
</comment>
<organism evidence="4 5">
    <name type="scientific">Bradyrhizobium iriomotense</name>
    <dbReference type="NCBI Taxonomy" id="441950"/>
    <lineage>
        <taxon>Bacteria</taxon>
        <taxon>Pseudomonadati</taxon>
        <taxon>Pseudomonadota</taxon>
        <taxon>Alphaproteobacteria</taxon>
        <taxon>Hyphomicrobiales</taxon>
        <taxon>Nitrobacteraceae</taxon>
        <taxon>Bradyrhizobium</taxon>
    </lineage>
</organism>
<dbReference type="RefSeq" id="WP_284273935.1">
    <property type="nucleotide sequence ID" value="NZ_BSOW01000038.1"/>
</dbReference>
<proteinExistence type="predicted"/>
<sequence>MPDDQRFSFSGEGVFLLLCFHDLAHLARVRPVTSPLIAVVDDDDALCSSLVDLMRSIGYRAEPHYSAETFLASVNLLNVHCIVADVHMPGMSGLDLARKLRELGIMTPVILITALPDMHLDGEAISVGAQCLLRKPFEIDSLLDCVERSLPDERPMR</sequence>
<keyword evidence="5" id="KW-1185">Reference proteome</keyword>
<dbReference type="SMART" id="SM00448">
    <property type="entry name" value="REC"/>
    <property type="match status" value="1"/>
</dbReference>
<name>A0ABQ6BAZ8_9BRAD</name>
<dbReference type="Proteomes" id="UP001156905">
    <property type="component" value="Unassembled WGS sequence"/>
</dbReference>
<dbReference type="PANTHER" id="PTHR44591:SF25">
    <property type="entry name" value="CHEMOTAXIS TWO-COMPONENT RESPONSE REGULATOR"/>
    <property type="match status" value="1"/>
</dbReference>
<dbReference type="Gene3D" id="3.40.50.2300">
    <property type="match status" value="1"/>
</dbReference>